<dbReference type="Gramene" id="TraesWEE_scaffold_042605_01G000400.1">
    <property type="protein sequence ID" value="TraesWEE_scaffold_042605_01G000400.1"/>
    <property type="gene ID" value="TraesWEE_scaffold_042605_01G000400"/>
</dbReference>
<dbReference type="PaxDb" id="4565-Traes_4DS_D0EB5386F.1"/>
<dbReference type="Gramene" id="TraesCS4D03G0011300.1">
    <property type="protein sequence ID" value="TraesCS4D03G0011300.1.CDS"/>
    <property type="gene ID" value="TraesCS4D03G0011300"/>
</dbReference>
<evidence type="ECO:0000256" key="6">
    <source>
        <dbReference type="ARBA" id="ARBA00022989"/>
    </source>
</evidence>
<keyword evidence="7" id="KW-0333">Golgi apparatus</keyword>
<keyword evidence="12" id="KW-1185">Reference proteome</keyword>
<evidence type="ECO:0000256" key="8">
    <source>
        <dbReference type="ARBA" id="ARBA00023136"/>
    </source>
</evidence>
<dbReference type="Gramene" id="TraesMAC4D03G02414970.1">
    <property type="protein sequence ID" value="TraesMAC4D03G02414970.1"/>
    <property type="gene ID" value="TraesMAC4D03G02414970"/>
</dbReference>
<dbReference type="SMR" id="A0A3B6JD77"/>
<dbReference type="Gramene" id="TraesSTA4D03G02410120.1">
    <property type="protein sequence ID" value="TraesSTA4D03G02410120.1"/>
    <property type="gene ID" value="TraesSTA4D03G02410120"/>
</dbReference>
<dbReference type="PANTHER" id="PTHR20961:SF38">
    <property type="entry name" value="PROTEIN O-LINKED-MANNOSE BETA-1,4-N-ACETYLGLUCOSAMINYLTRANSFERASE 2"/>
    <property type="match status" value="1"/>
</dbReference>
<feature type="domain" description="Glycosyltransferase 61 catalytic" evidence="10">
    <location>
        <begin position="68"/>
        <end position="158"/>
    </location>
</feature>
<dbReference type="GO" id="GO:0016763">
    <property type="term" value="F:pentosyltransferase activity"/>
    <property type="evidence" value="ECO:0007669"/>
    <property type="project" value="UniProtKB-ARBA"/>
</dbReference>
<keyword evidence="3" id="KW-0328">Glycosyltransferase</keyword>
<keyword evidence="4" id="KW-0808">Transferase</keyword>
<dbReference type="InterPro" id="IPR007657">
    <property type="entry name" value="Glycosyltransferase_61"/>
</dbReference>
<dbReference type="GO" id="GO:0000139">
    <property type="term" value="C:Golgi membrane"/>
    <property type="evidence" value="ECO:0007669"/>
    <property type="project" value="UniProtKB-SubCell"/>
</dbReference>
<evidence type="ECO:0000256" key="9">
    <source>
        <dbReference type="ARBA" id="ARBA00023180"/>
    </source>
</evidence>
<reference evidence="11" key="2">
    <citation type="submission" date="2018-10" db="UniProtKB">
        <authorList>
            <consortium name="EnsemblPlants"/>
        </authorList>
    </citation>
    <scope>IDENTIFICATION</scope>
</reference>
<evidence type="ECO:0000256" key="4">
    <source>
        <dbReference type="ARBA" id="ARBA00022679"/>
    </source>
</evidence>
<evidence type="ECO:0000256" key="7">
    <source>
        <dbReference type="ARBA" id="ARBA00023034"/>
    </source>
</evidence>
<dbReference type="Proteomes" id="UP000019116">
    <property type="component" value="Chromosome 4D"/>
</dbReference>
<protein>
    <recommendedName>
        <fullName evidence="10">Glycosyltransferase 61 catalytic domain-containing protein</fullName>
    </recommendedName>
</protein>
<dbReference type="OMA" id="GPAPVCF"/>
<comment type="pathway">
    <text evidence="2">Glycan metabolism.</text>
</comment>
<proteinExistence type="predicted"/>
<dbReference type="PANTHER" id="PTHR20961">
    <property type="entry name" value="GLYCOSYLTRANSFERASE"/>
    <property type="match status" value="1"/>
</dbReference>
<accession>A0A3B6JD77</accession>
<evidence type="ECO:0000259" key="10">
    <source>
        <dbReference type="Pfam" id="PF04577"/>
    </source>
</evidence>
<dbReference type="Pfam" id="PF04577">
    <property type="entry name" value="Glyco_transf_61"/>
    <property type="match status" value="1"/>
</dbReference>
<comment type="subcellular location">
    <subcellularLocation>
        <location evidence="1">Golgi apparatus membrane</location>
        <topology evidence="1">Single-pass type II membrane protein</topology>
    </subcellularLocation>
</comment>
<evidence type="ECO:0000256" key="5">
    <source>
        <dbReference type="ARBA" id="ARBA00022692"/>
    </source>
</evidence>
<dbReference type="OrthoDB" id="529273at2759"/>
<evidence type="ECO:0000256" key="2">
    <source>
        <dbReference type="ARBA" id="ARBA00004881"/>
    </source>
</evidence>
<dbReference type="InterPro" id="IPR049625">
    <property type="entry name" value="Glyco_transf_61_cat"/>
</dbReference>
<evidence type="ECO:0000313" key="11">
    <source>
        <dbReference type="EnsemblPlants" id="TraesCS4D02G006400.1"/>
    </source>
</evidence>
<keyword evidence="9" id="KW-0325">Glycoprotein</keyword>
<dbReference type="Gramene" id="TraesCAD_scaffold_005899_01G001300.1">
    <property type="protein sequence ID" value="TraesCAD_scaffold_005899_01G001300.1"/>
    <property type="gene ID" value="TraesCAD_scaffold_005899_01G001300"/>
</dbReference>
<sequence length="254" mass="28115">MSGWLMSLVEAATGAPVAVEEFGPAPVCFEEAVVSRRNLAGMSTERLLEAFDFIRCKARAKCGVADAPGAGNEATNLRVTILFRTGGRSFKDEAGVERVFRKECTRVAGPSCMLTVARSDNLTFCDQVRLLSRTDVFISAHGAQVTNQLFMDRNSSVMEFYPMGWRQRAAGGQFVYRWMASRAGMRHEGSWWDPAGDPCPDGNPDIFSCYKNRRIGMDEAAFTEFAAKVFTANKERKSVKARRGQEAGTNCKYN</sequence>
<evidence type="ECO:0000313" key="12">
    <source>
        <dbReference type="Proteomes" id="UP000019116"/>
    </source>
</evidence>
<reference evidence="11" key="1">
    <citation type="submission" date="2018-08" db="EMBL/GenBank/DDBJ databases">
        <authorList>
            <person name="Rossello M."/>
        </authorList>
    </citation>
    <scope>NUCLEOTIDE SEQUENCE [LARGE SCALE GENOMIC DNA]</scope>
    <source>
        <strain evidence="11">cv. Chinese Spring</strain>
    </source>
</reference>
<keyword evidence="5" id="KW-0812">Transmembrane</keyword>
<keyword evidence="6" id="KW-1133">Transmembrane helix</keyword>
<name>A0A3B6JD77_WHEAT</name>
<dbReference type="EnsemblPlants" id="TraesCS4D02G006400.1">
    <property type="protein sequence ID" value="TraesCS4D02G006400.1"/>
    <property type="gene ID" value="TraesCS4D02G006400"/>
</dbReference>
<dbReference type="AlphaFoldDB" id="A0A3B6JD77"/>
<keyword evidence="8" id="KW-0472">Membrane</keyword>
<evidence type="ECO:0000256" key="3">
    <source>
        <dbReference type="ARBA" id="ARBA00022676"/>
    </source>
</evidence>
<evidence type="ECO:0000256" key="1">
    <source>
        <dbReference type="ARBA" id="ARBA00004323"/>
    </source>
</evidence>
<dbReference type="STRING" id="4565.A0A3B6JD77"/>
<dbReference type="GO" id="GO:0016757">
    <property type="term" value="F:glycosyltransferase activity"/>
    <property type="evidence" value="ECO:0000318"/>
    <property type="project" value="GO_Central"/>
</dbReference>
<dbReference type="Gramene" id="TraesCS4D02G006400.1">
    <property type="protein sequence ID" value="TraesCS4D02G006400.1"/>
    <property type="gene ID" value="TraesCS4D02G006400"/>
</dbReference>
<organism evidence="11">
    <name type="scientific">Triticum aestivum</name>
    <name type="common">Wheat</name>
    <dbReference type="NCBI Taxonomy" id="4565"/>
    <lineage>
        <taxon>Eukaryota</taxon>
        <taxon>Viridiplantae</taxon>
        <taxon>Streptophyta</taxon>
        <taxon>Embryophyta</taxon>
        <taxon>Tracheophyta</taxon>
        <taxon>Spermatophyta</taxon>
        <taxon>Magnoliopsida</taxon>
        <taxon>Liliopsida</taxon>
        <taxon>Poales</taxon>
        <taxon>Poaceae</taxon>
        <taxon>BOP clade</taxon>
        <taxon>Pooideae</taxon>
        <taxon>Triticodae</taxon>
        <taxon>Triticeae</taxon>
        <taxon>Triticinae</taxon>
        <taxon>Triticum</taxon>
    </lineage>
</organism>